<accession>A0A1I6UMD5</accession>
<name>A0A1I6UMD5_9GAMM</name>
<organism evidence="2 3">
    <name type="scientific">Acinetobacter bohemicus</name>
    <dbReference type="NCBI Taxonomy" id="1435036"/>
    <lineage>
        <taxon>Bacteria</taxon>
        <taxon>Pseudomonadati</taxon>
        <taxon>Pseudomonadota</taxon>
        <taxon>Gammaproteobacteria</taxon>
        <taxon>Moraxellales</taxon>
        <taxon>Moraxellaceae</taxon>
        <taxon>Acinetobacter</taxon>
    </lineage>
</organism>
<dbReference type="PANTHER" id="PTHR22916:SF3">
    <property type="entry name" value="UDP-GLCNAC:BETAGAL BETA-1,3-N-ACETYLGLUCOSAMINYLTRANSFERASE-LIKE PROTEIN 1"/>
    <property type="match status" value="1"/>
</dbReference>
<gene>
    <name evidence="2" type="ORF">SAMN05444586_101720</name>
</gene>
<dbReference type="Proteomes" id="UP000182827">
    <property type="component" value="Unassembled WGS sequence"/>
</dbReference>
<proteinExistence type="predicted"/>
<evidence type="ECO:0000313" key="3">
    <source>
        <dbReference type="Proteomes" id="UP000182827"/>
    </source>
</evidence>
<dbReference type="PANTHER" id="PTHR22916">
    <property type="entry name" value="GLYCOSYLTRANSFERASE"/>
    <property type="match status" value="1"/>
</dbReference>
<dbReference type="InterPro" id="IPR029044">
    <property type="entry name" value="Nucleotide-diphossugar_trans"/>
</dbReference>
<dbReference type="RefSeq" id="WP_074946717.1">
    <property type="nucleotide sequence ID" value="NZ_FOZU01000017.1"/>
</dbReference>
<dbReference type="AlphaFoldDB" id="A0A1I6UMD5"/>
<protein>
    <submittedName>
        <fullName evidence="2">Alpha-1,3-rhamnosyltransferase</fullName>
    </submittedName>
</protein>
<keyword evidence="2" id="KW-0808">Transferase</keyword>
<evidence type="ECO:0000259" key="1">
    <source>
        <dbReference type="Pfam" id="PF00535"/>
    </source>
</evidence>
<dbReference type="GO" id="GO:0016758">
    <property type="term" value="F:hexosyltransferase activity"/>
    <property type="evidence" value="ECO:0007669"/>
    <property type="project" value="UniProtKB-ARBA"/>
</dbReference>
<dbReference type="Pfam" id="PF00535">
    <property type="entry name" value="Glycos_transf_2"/>
    <property type="match status" value="1"/>
</dbReference>
<reference evidence="3" key="1">
    <citation type="submission" date="2016-10" db="EMBL/GenBank/DDBJ databases">
        <authorList>
            <person name="Varghese N."/>
            <person name="Submissions S."/>
        </authorList>
    </citation>
    <scope>NUCLEOTIDE SEQUENCE [LARGE SCALE GENOMIC DNA]</scope>
    <source>
        <strain evidence="3">ANC 5076</strain>
    </source>
</reference>
<dbReference type="SUPFAM" id="SSF53448">
    <property type="entry name" value="Nucleotide-diphospho-sugar transferases"/>
    <property type="match status" value="1"/>
</dbReference>
<evidence type="ECO:0000313" key="2">
    <source>
        <dbReference type="EMBL" id="SFT02619.1"/>
    </source>
</evidence>
<keyword evidence="3" id="KW-1185">Reference proteome</keyword>
<dbReference type="InterPro" id="IPR001173">
    <property type="entry name" value="Glyco_trans_2-like"/>
</dbReference>
<feature type="domain" description="Glycosyltransferase 2-like" evidence="1">
    <location>
        <begin position="16"/>
        <end position="132"/>
    </location>
</feature>
<sequence>MNSFENKCLSICCLGYNHANFLKDNLNSICAIQYKNIEVIVVDDGSKDDSVLLLNELASSFPYPIKIIAQQNTGNIGKNFNNALKQATGEFITFISLDDVFHSKIILSELEEMNKNPQLAFIASSKTLSIDNEGIVNESISPELPLHTIENPTTEDLLELEYSAFGSFYIQGAIIRKEIIDNFSGFDEDMTGDDIILRTKLFNFMLKESHWDFKIIKENNVFYRFHDNNIHKNTPRQIRIVTEYLDKFWSNKPNPPILIDWACYMINTSSFEHSIDTLTLNKRAKSLLSEEKIQQAIKESLKNDSDKSFFKKFIFSKQKVNETGRQIVLFGFIKFTYEKHKKRPKNQKIHYLKY</sequence>
<dbReference type="Gene3D" id="3.90.550.10">
    <property type="entry name" value="Spore Coat Polysaccharide Biosynthesis Protein SpsA, Chain A"/>
    <property type="match status" value="1"/>
</dbReference>
<dbReference type="CDD" id="cd00761">
    <property type="entry name" value="Glyco_tranf_GTA_type"/>
    <property type="match status" value="1"/>
</dbReference>
<dbReference type="EMBL" id="FOZU01000017">
    <property type="protein sequence ID" value="SFT02619.1"/>
    <property type="molecule type" value="Genomic_DNA"/>
</dbReference>